<name>A0A6C0Y717_9GAMM</name>
<dbReference type="Proteomes" id="UP000503440">
    <property type="component" value="Plasmid pB18-3"/>
</dbReference>
<sequence>MNTQAIQAANKPSFNPISLLNVSRIHSKRDKAVQKNQIWDLSSQGCAMPDEKISGNLLFLLQRKTPNFVRVYIRTEDVADTKLNGVIETKIKDKASVLQLLRLAKFGLRELANEADAFNYDNVYEYVKDNGIEMFSSMSVRELANAVTMNNENFIELVKKERDIPFCYYALIKYALKIMLQRHIEKNGECEMTYSTERNFS</sequence>
<organism evidence="1 2">
    <name type="scientific">Acinetobacter indicus</name>
    <dbReference type="NCBI Taxonomy" id="756892"/>
    <lineage>
        <taxon>Bacteria</taxon>
        <taxon>Pseudomonadati</taxon>
        <taxon>Pseudomonadota</taxon>
        <taxon>Gammaproteobacteria</taxon>
        <taxon>Moraxellales</taxon>
        <taxon>Moraxellaceae</taxon>
        <taxon>Acinetobacter</taxon>
    </lineage>
</organism>
<gene>
    <name evidence="1" type="ORF">FSC09_16945</name>
</gene>
<keyword evidence="1" id="KW-0614">Plasmid</keyword>
<geneLocation type="plasmid" evidence="2">
    <name>pb18-3</name>
</geneLocation>
<evidence type="ECO:0000313" key="1">
    <source>
        <dbReference type="EMBL" id="QIC72044.1"/>
    </source>
</evidence>
<proteinExistence type="predicted"/>
<dbReference type="RefSeq" id="WP_163146602.1">
    <property type="nucleotide sequence ID" value="NZ_CP044458.1"/>
</dbReference>
<dbReference type="EMBL" id="CP044458">
    <property type="protein sequence ID" value="QIC72044.1"/>
    <property type="molecule type" value="Genomic_DNA"/>
</dbReference>
<dbReference type="AlphaFoldDB" id="A0A6C0Y717"/>
<accession>A0A6C0Y717</accession>
<reference evidence="1 2" key="1">
    <citation type="submission" date="2019-09" db="EMBL/GenBank/DDBJ databases">
        <title>Non-baumannii Acinetobacter spp. carrying blaNDM-1 isolated in China.</title>
        <authorList>
            <person name="Cui C."/>
            <person name="Chen C."/>
            <person name="Sun J."/>
            <person name="Liu Y."/>
        </authorList>
    </citation>
    <scope>NUCLEOTIDE SEQUENCE [LARGE SCALE GENOMIC DNA]</scope>
    <source>
        <strain evidence="1 2">B18</strain>
        <plasmid evidence="2">pb18-3</plasmid>
    </source>
</reference>
<protein>
    <submittedName>
        <fullName evidence="1">Uncharacterized protein</fullName>
    </submittedName>
</protein>
<evidence type="ECO:0000313" key="2">
    <source>
        <dbReference type="Proteomes" id="UP000503440"/>
    </source>
</evidence>